<name>A0A9Q0MYI3_9DIPT</name>
<accession>A0A9Q0MYI3</accession>
<keyword evidence="1" id="KW-0732">Signal</keyword>
<comment type="caution">
    <text evidence="2">The sequence shown here is derived from an EMBL/GenBank/DDBJ whole genome shotgun (WGS) entry which is preliminary data.</text>
</comment>
<evidence type="ECO:0008006" key="4">
    <source>
        <dbReference type="Google" id="ProtNLM"/>
    </source>
</evidence>
<organism evidence="2 3">
    <name type="scientific">Pseudolycoriella hygida</name>
    <dbReference type="NCBI Taxonomy" id="35572"/>
    <lineage>
        <taxon>Eukaryota</taxon>
        <taxon>Metazoa</taxon>
        <taxon>Ecdysozoa</taxon>
        <taxon>Arthropoda</taxon>
        <taxon>Hexapoda</taxon>
        <taxon>Insecta</taxon>
        <taxon>Pterygota</taxon>
        <taxon>Neoptera</taxon>
        <taxon>Endopterygota</taxon>
        <taxon>Diptera</taxon>
        <taxon>Nematocera</taxon>
        <taxon>Sciaroidea</taxon>
        <taxon>Sciaridae</taxon>
        <taxon>Pseudolycoriella</taxon>
    </lineage>
</organism>
<proteinExistence type="predicted"/>
<dbReference type="AlphaFoldDB" id="A0A9Q0MYI3"/>
<dbReference type="Proteomes" id="UP001151699">
    <property type="component" value="Chromosome X"/>
</dbReference>
<evidence type="ECO:0000256" key="1">
    <source>
        <dbReference type="SAM" id="SignalP"/>
    </source>
</evidence>
<protein>
    <recommendedName>
        <fullName evidence="4">Lipoprotein</fullName>
    </recommendedName>
</protein>
<reference evidence="2" key="1">
    <citation type="submission" date="2022-07" db="EMBL/GenBank/DDBJ databases">
        <authorList>
            <person name="Trinca V."/>
            <person name="Uliana J.V.C."/>
            <person name="Torres T.T."/>
            <person name="Ward R.J."/>
            <person name="Monesi N."/>
        </authorList>
    </citation>
    <scope>NUCLEOTIDE SEQUENCE</scope>
    <source>
        <strain evidence="2">HSMRA1968</strain>
        <tissue evidence="2">Whole embryos</tissue>
    </source>
</reference>
<evidence type="ECO:0000313" key="3">
    <source>
        <dbReference type="Proteomes" id="UP001151699"/>
    </source>
</evidence>
<feature type="chain" id="PRO_5040312386" description="Lipoprotein" evidence="1">
    <location>
        <begin position="23"/>
        <end position="67"/>
    </location>
</feature>
<evidence type="ECO:0000313" key="2">
    <source>
        <dbReference type="EMBL" id="KAJ6639709.1"/>
    </source>
</evidence>
<dbReference type="EMBL" id="WJQU01000003">
    <property type="protein sequence ID" value="KAJ6639709.1"/>
    <property type="molecule type" value="Genomic_DNA"/>
</dbReference>
<gene>
    <name evidence="2" type="ORF">Bhyg_12456</name>
</gene>
<keyword evidence="3" id="KW-1185">Reference proteome</keyword>
<sequence length="67" mass="7779">MHFRMSGVRVIKLCFISLFTSCLKFSKELRPGVIISDNTKHTKTEIACYLFEILSKLPPKQDFENLD</sequence>
<feature type="signal peptide" evidence="1">
    <location>
        <begin position="1"/>
        <end position="22"/>
    </location>
</feature>